<proteinExistence type="predicted"/>
<dbReference type="EMBL" id="MWQN01000004">
    <property type="protein sequence ID" value="OPC76988.1"/>
    <property type="molecule type" value="Genomic_DNA"/>
</dbReference>
<name>A0A1T3NJS0_9ACTN</name>
<keyword evidence="2" id="KW-1185">Reference proteome</keyword>
<comment type="caution">
    <text evidence="1">The sequence shown here is derived from an EMBL/GenBank/DDBJ whole genome shotgun (WGS) entry which is preliminary data.</text>
</comment>
<reference evidence="1 2" key="1">
    <citation type="submission" date="2017-03" db="EMBL/GenBank/DDBJ databases">
        <title>Draft genome sequence of Streptomyces scabrisporus NF3, endophyte isolated from Amphipterygium adstringens.</title>
        <authorList>
            <person name="Vazquez M."/>
            <person name="Ceapa C.D."/>
            <person name="Rodriguez Luna D."/>
            <person name="Sanchez Esquivel S."/>
        </authorList>
    </citation>
    <scope>NUCLEOTIDE SEQUENCE [LARGE SCALE GENOMIC DNA]</scope>
    <source>
        <strain evidence="1 2">NF3</strain>
    </source>
</reference>
<evidence type="ECO:0000313" key="2">
    <source>
        <dbReference type="Proteomes" id="UP000190037"/>
    </source>
</evidence>
<accession>A0A1T3NJS0</accession>
<gene>
    <name evidence="1" type="ORF">B4N89_41095</name>
</gene>
<protein>
    <submittedName>
        <fullName evidence="1">Uncharacterized protein</fullName>
    </submittedName>
</protein>
<sequence>MVVAADPWSGQLTSTFILAMTLGKEPLTADRRRPVSGKRECHWAGGVMGRRHAAAMNISYEAKPARRGLRVMDWVVSMGGPLVVLPV</sequence>
<dbReference type="Proteomes" id="UP000190037">
    <property type="component" value="Unassembled WGS sequence"/>
</dbReference>
<dbReference type="AlphaFoldDB" id="A0A1T3NJS0"/>
<organism evidence="1 2">
    <name type="scientific">Embleya scabrispora</name>
    <dbReference type="NCBI Taxonomy" id="159449"/>
    <lineage>
        <taxon>Bacteria</taxon>
        <taxon>Bacillati</taxon>
        <taxon>Actinomycetota</taxon>
        <taxon>Actinomycetes</taxon>
        <taxon>Kitasatosporales</taxon>
        <taxon>Streptomycetaceae</taxon>
        <taxon>Embleya</taxon>
    </lineage>
</organism>
<evidence type="ECO:0000313" key="1">
    <source>
        <dbReference type="EMBL" id="OPC76988.1"/>
    </source>
</evidence>